<dbReference type="EMBL" id="WSFO01000009">
    <property type="protein sequence ID" value="KAE9628639.1"/>
    <property type="molecule type" value="Genomic_DNA"/>
</dbReference>
<comment type="caution">
    <text evidence="2">The sequence shown here is derived from an EMBL/GenBank/DDBJ whole genome shotgun (WGS) entry which is preliminary data.</text>
</comment>
<dbReference type="InterPro" id="IPR024618">
    <property type="entry name" value="DUF3857"/>
</dbReference>
<accession>A0A6A4RDL2</accession>
<dbReference type="AlphaFoldDB" id="A0A6A4RDL2"/>
<dbReference type="Proteomes" id="UP000441586">
    <property type="component" value="Unassembled WGS sequence"/>
</dbReference>
<evidence type="ECO:0000313" key="2">
    <source>
        <dbReference type="EMBL" id="KAE9628639.1"/>
    </source>
</evidence>
<dbReference type="Pfam" id="PF12969">
    <property type="entry name" value="DUF3857"/>
    <property type="match status" value="1"/>
</dbReference>
<reference evidence="2 3" key="1">
    <citation type="submission" date="2019-12" db="EMBL/GenBank/DDBJ databases">
        <authorList>
            <person name="Zhang Y.-J."/>
        </authorList>
    </citation>
    <scope>NUCLEOTIDE SEQUENCE [LARGE SCALE GENOMIC DNA]</scope>
    <source>
        <strain evidence="2 3">H18S-6</strain>
    </source>
</reference>
<protein>
    <submittedName>
        <fullName evidence="2">DUF3857 domain-containing protein</fullName>
    </submittedName>
</protein>
<dbReference type="RefSeq" id="WP_158980352.1">
    <property type="nucleotide sequence ID" value="NZ_WSFO01000009.1"/>
</dbReference>
<gene>
    <name evidence="2" type="ORF">GP644_15820</name>
</gene>
<dbReference type="Gene3D" id="2.60.40.3140">
    <property type="match status" value="1"/>
</dbReference>
<evidence type="ECO:0000313" key="3">
    <source>
        <dbReference type="Proteomes" id="UP000441586"/>
    </source>
</evidence>
<feature type="domain" description="DUF3857" evidence="1">
    <location>
        <begin position="86"/>
        <end position="181"/>
    </location>
</feature>
<proteinExistence type="predicted"/>
<sequence>MAIEFLATMRSSIFEGKIFAHFFIGGDQHRGFDFSSATAQEINEYLTIGPTADWVELIDRPTQDFVLGNGRDINYLLVDKQLKYSDTDAERYARYVEQLLSPNAVERSSTISVDFDPAYQTVAFHRLLRIRDGEETDILDPSRFGLFRIETDREKLIYNGTLQLSYLIPDVRVGDVLDYSLQSAVETLRSDHIT</sequence>
<evidence type="ECO:0000259" key="1">
    <source>
        <dbReference type="Pfam" id="PF12969"/>
    </source>
</evidence>
<name>A0A6A4RDL2_9RHOB</name>
<organism evidence="2 3">
    <name type="scientific">Parasedimentitalea maritima</name>
    <dbReference type="NCBI Taxonomy" id="2578117"/>
    <lineage>
        <taxon>Bacteria</taxon>
        <taxon>Pseudomonadati</taxon>
        <taxon>Pseudomonadota</taxon>
        <taxon>Alphaproteobacteria</taxon>
        <taxon>Rhodobacterales</taxon>
        <taxon>Paracoccaceae</taxon>
        <taxon>Parasedimentitalea</taxon>
    </lineage>
</organism>